<feature type="region of interest" description="Disordered" evidence="1">
    <location>
        <begin position="173"/>
        <end position="195"/>
    </location>
</feature>
<dbReference type="Proteomes" id="UP000265427">
    <property type="component" value="Unassembled WGS sequence"/>
</dbReference>
<evidence type="ECO:0000313" key="4">
    <source>
        <dbReference type="EMBL" id="RHZ03341.1"/>
    </source>
</evidence>
<gene>
    <name evidence="3" type="ORF">DYB30_002907</name>
    <name evidence="4" type="ORF">DYB31_008761</name>
    <name evidence="2" type="ORF">DYB36_005351</name>
</gene>
<reference evidence="5 6" key="1">
    <citation type="submission" date="2018-08" db="EMBL/GenBank/DDBJ databases">
        <title>Aphanomyces genome sequencing and annotation.</title>
        <authorList>
            <person name="Minardi D."/>
            <person name="Oidtmann B."/>
            <person name="Van Der Giezen M."/>
            <person name="Studholme D.J."/>
        </authorList>
    </citation>
    <scope>NUCLEOTIDE SEQUENCE [LARGE SCALE GENOMIC DNA]</scope>
    <source>
        <strain evidence="4 6">197901</strain>
        <strain evidence="3 7">D2</strain>
        <strain evidence="2 5">Kv</strain>
    </source>
</reference>
<proteinExistence type="predicted"/>
<accession>A0A397ARQ5</accession>
<dbReference type="Proteomes" id="UP000266643">
    <property type="component" value="Unassembled WGS sequence"/>
</dbReference>
<dbReference type="Gene3D" id="1.20.5.340">
    <property type="match status" value="1"/>
</dbReference>
<dbReference type="EMBL" id="QUSZ01005614">
    <property type="protein sequence ID" value="RHY08964.1"/>
    <property type="molecule type" value="Genomic_DNA"/>
</dbReference>
<sequence length="353" mass="38661">MPPPMIDIPSSRYASSMYHHPPSTSAASPMSLQEQTLSPSSNVPRRRAHHGIDTENKHGTAHAYQQRILELETLLQNEKKRSLDKMRLLLDEQDKSHDLQTRFSSLQTKIKTLEATISRHDTHTRDLQASVAAANARQASLAHEVADKTKHVDKLTQDLATAHKTNALLLANTQPAASRPSPPLRTVATSSTQSLESIPTITTATPAAIPSTASPATIPLHAPTPSTDAPSTSTSPPPSTSSMESVLDAIRAWKDMADAWSRNPPATSTSSSLDVLLGQFPALPRRIPSELGPSKDAAAVAMLQRRLALVDKEYRITHTKYIELKELCARQCVREADLQNFVVRFNEIHALVW</sequence>
<dbReference type="EMBL" id="QUTE01013991">
    <property type="protein sequence ID" value="RHZ03341.1"/>
    <property type="molecule type" value="Genomic_DNA"/>
</dbReference>
<evidence type="ECO:0000313" key="6">
    <source>
        <dbReference type="Proteomes" id="UP000266196"/>
    </source>
</evidence>
<dbReference type="AlphaFoldDB" id="A0A397ARQ5"/>
<organism evidence="2 5">
    <name type="scientific">Aphanomyces astaci</name>
    <name type="common">Crayfish plague agent</name>
    <dbReference type="NCBI Taxonomy" id="112090"/>
    <lineage>
        <taxon>Eukaryota</taxon>
        <taxon>Sar</taxon>
        <taxon>Stramenopiles</taxon>
        <taxon>Oomycota</taxon>
        <taxon>Saprolegniomycetes</taxon>
        <taxon>Saprolegniales</taxon>
        <taxon>Verrucalvaceae</taxon>
        <taxon>Aphanomyces</taxon>
    </lineage>
</organism>
<evidence type="ECO:0000313" key="3">
    <source>
        <dbReference type="EMBL" id="RHY64387.1"/>
    </source>
</evidence>
<feature type="compositionally biased region" description="Polar residues" evidence="1">
    <location>
        <begin position="22"/>
        <end position="43"/>
    </location>
</feature>
<name>A0A397ARQ5_APHAT</name>
<comment type="caution">
    <text evidence="2">The sequence shown here is derived from an EMBL/GenBank/DDBJ whole genome shotgun (WGS) entry which is preliminary data.</text>
</comment>
<dbReference type="VEuPathDB" id="FungiDB:H257_07114"/>
<feature type="compositionally biased region" description="Low complexity" evidence="1">
    <location>
        <begin position="209"/>
        <end position="234"/>
    </location>
</feature>
<evidence type="ECO:0000313" key="5">
    <source>
        <dbReference type="Proteomes" id="UP000265427"/>
    </source>
</evidence>
<evidence type="ECO:0000313" key="2">
    <source>
        <dbReference type="EMBL" id="RHY08964.1"/>
    </source>
</evidence>
<feature type="region of interest" description="Disordered" evidence="1">
    <location>
        <begin position="1"/>
        <end position="61"/>
    </location>
</feature>
<dbReference type="EMBL" id="QUTD01005057">
    <property type="protein sequence ID" value="RHY64387.1"/>
    <property type="molecule type" value="Genomic_DNA"/>
</dbReference>
<dbReference type="Proteomes" id="UP000266196">
    <property type="component" value="Unassembled WGS sequence"/>
</dbReference>
<feature type="region of interest" description="Disordered" evidence="1">
    <location>
        <begin position="209"/>
        <end position="243"/>
    </location>
</feature>
<protein>
    <submittedName>
        <fullName evidence="2">Uncharacterized protein</fullName>
    </submittedName>
</protein>
<evidence type="ECO:0000313" key="7">
    <source>
        <dbReference type="Proteomes" id="UP000266643"/>
    </source>
</evidence>
<evidence type="ECO:0000256" key="1">
    <source>
        <dbReference type="SAM" id="MobiDB-lite"/>
    </source>
</evidence>